<dbReference type="InterPro" id="IPR004095">
    <property type="entry name" value="TGS"/>
</dbReference>
<dbReference type="InterPro" id="IPR006674">
    <property type="entry name" value="HD_domain"/>
</dbReference>
<evidence type="ECO:0000259" key="5">
    <source>
        <dbReference type="PROSITE" id="PS51671"/>
    </source>
</evidence>
<dbReference type="InterPro" id="IPR004811">
    <property type="entry name" value="RelA/Spo_fam"/>
</dbReference>
<dbReference type="Pfam" id="PF13328">
    <property type="entry name" value="HD_4"/>
    <property type="match status" value="1"/>
</dbReference>
<evidence type="ECO:0000259" key="7">
    <source>
        <dbReference type="PROSITE" id="PS51880"/>
    </source>
</evidence>
<dbReference type="SUPFAM" id="SSF81271">
    <property type="entry name" value="TGS-like"/>
    <property type="match status" value="1"/>
</dbReference>
<feature type="domain" description="ACT" evidence="5">
    <location>
        <begin position="725"/>
        <end position="799"/>
    </location>
</feature>
<sequence length="803" mass="89656">MSRLCRIFAKLLSSADTEEACVVTERAASGKSADAAPTSGGPIGPPTGRRMRARLARFNAPWQSSQLPEVLEPLVAAHRAAHPRADVRLLQQAYTRAEELHNGQFRKSGDPYITHPLAVSSILAELGMDTNTLVAALLHDTVEDTDYQLDELSEEFGGEVALLVDGVTKLDKVKLGDAAKAETIRKMVVAMAKDPRVLVIKLADRLHNMRTLTFLPPEKQEQKARETLEILAPLAHRLGMNTIKWELEDLSFATLYKKRYSEIARLVSEHSPQREMLLQQVIAQVKDHLKNSRIKSEVSGRPKHLYSIYQKMIVRGRDFNDIYDLVGLRILVESERDCYAALGVIHANWQPVPGRFKDYIAMPKFNMYQSLHTTVIGPNGKPVEIQIRTWAMHRTAEYGIAAHWKYKETKNSTVAGPPAHIDDMAWLRQLLDWQREAADPSEFLDALRFDLASSEAYVFTPKGDVVALPAGSTPVDFAYAVHTEVGNRCIGAQVNGKIVPLESTLSNGDVVEVFTSNSQDASPSEDWLGFVKSPRARTKIKQHFKRERREEAIELGKDELTRAMRKRRLPLQRMLTHDNLTSLAKDLNLKDVEALYAALGEHHVSPTQVVQKLLDVQGGAEGAAEDMAEATAPTQPARIVPEAHGDIHAAVTVSGMEEGEMPVRLAHCCNPIPGDSIIGFATRYHVISVHRRDCENAEERIELQPDRVLEVHWSHEDDQATFVATVQVEALDRHRLLADVSQVLSGERVSILSATVTTTRDRVALSRFTFEMANPEHLDHIIKVIRKVDGVYDAYRLTGAERS</sequence>
<dbReference type="RefSeq" id="WP_387980180.1">
    <property type="nucleotide sequence ID" value="NZ_JBHRWO010000021.1"/>
</dbReference>
<dbReference type="SMART" id="SM00471">
    <property type="entry name" value="HDc"/>
    <property type="match status" value="1"/>
</dbReference>
<dbReference type="CDD" id="cd00077">
    <property type="entry name" value="HDc"/>
    <property type="match status" value="1"/>
</dbReference>
<dbReference type="Gene3D" id="3.30.460.10">
    <property type="entry name" value="Beta Polymerase, domain 2"/>
    <property type="match status" value="1"/>
</dbReference>
<proteinExistence type="inferred from homology"/>
<keyword evidence="8" id="KW-0808">Transferase</keyword>
<dbReference type="Gene3D" id="1.10.3210.10">
    <property type="entry name" value="Hypothetical protein af1432"/>
    <property type="match status" value="1"/>
</dbReference>
<dbReference type="CDD" id="cd05399">
    <property type="entry name" value="NT_Rel-Spo_like"/>
    <property type="match status" value="1"/>
</dbReference>
<organism evidence="8 9">
    <name type="scientific">Glycomyces rhizosphaerae</name>
    <dbReference type="NCBI Taxonomy" id="2054422"/>
    <lineage>
        <taxon>Bacteria</taxon>
        <taxon>Bacillati</taxon>
        <taxon>Actinomycetota</taxon>
        <taxon>Actinomycetes</taxon>
        <taxon>Glycomycetales</taxon>
        <taxon>Glycomycetaceae</taxon>
        <taxon>Glycomyces</taxon>
    </lineage>
</organism>
<dbReference type="EC" id="2.7.6.5" evidence="8"/>
<evidence type="ECO:0000256" key="1">
    <source>
        <dbReference type="ARBA" id="ARBA00004976"/>
    </source>
</evidence>
<dbReference type="CDD" id="cd04876">
    <property type="entry name" value="ACT_RelA-SpoT"/>
    <property type="match status" value="1"/>
</dbReference>
<evidence type="ECO:0000256" key="4">
    <source>
        <dbReference type="SAM" id="MobiDB-lite"/>
    </source>
</evidence>
<dbReference type="SUPFAM" id="SSF81301">
    <property type="entry name" value="Nucleotidyltransferase"/>
    <property type="match status" value="1"/>
</dbReference>
<dbReference type="Pfam" id="PF19296">
    <property type="entry name" value="RelA_AH_RIS"/>
    <property type="match status" value="1"/>
</dbReference>
<dbReference type="PANTHER" id="PTHR21262">
    <property type="entry name" value="GUANOSINE-3',5'-BIS DIPHOSPHATE 3'-PYROPHOSPHOHYDROLASE"/>
    <property type="match status" value="1"/>
</dbReference>
<dbReference type="InterPro" id="IPR003607">
    <property type="entry name" value="HD/PDEase_dom"/>
</dbReference>
<dbReference type="InterPro" id="IPR012675">
    <property type="entry name" value="Beta-grasp_dom_sf"/>
</dbReference>
<keyword evidence="9" id="KW-1185">Reference proteome</keyword>
<dbReference type="PANTHER" id="PTHR21262:SF31">
    <property type="entry name" value="GTP PYROPHOSPHOKINASE"/>
    <property type="match status" value="1"/>
</dbReference>
<protein>
    <submittedName>
        <fullName evidence="8">RelA/SpoT family protein</fullName>
        <ecNumber evidence="8">2.7.6.5</ecNumber>
    </submittedName>
</protein>
<dbReference type="Pfam" id="PF13291">
    <property type="entry name" value="ACT_4"/>
    <property type="match status" value="1"/>
</dbReference>
<dbReference type="Pfam" id="PF04607">
    <property type="entry name" value="RelA_SpoT"/>
    <property type="match status" value="1"/>
</dbReference>
<comment type="similarity">
    <text evidence="3">Belongs to the relA/spoT family.</text>
</comment>
<evidence type="ECO:0000256" key="2">
    <source>
        <dbReference type="ARBA" id="ARBA00048244"/>
    </source>
</evidence>
<dbReference type="Pfam" id="PF02824">
    <property type="entry name" value="TGS"/>
    <property type="match status" value="1"/>
</dbReference>
<dbReference type="NCBIfam" id="TIGR00691">
    <property type="entry name" value="spoT_relA"/>
    <property type="match status" value="1"/>
</dbReference>
<gene>
    <name evidence="8" type="ORF">ACFO8M_23815</name>
</gene>
<dbReference type="InterPro" id="IPR007685">
    <property type="entry name" value="RelA_SpoT"/>
</dbReference>
<evidence type="ECO:0000256" key="3">
    <source>
        <dbReference type="RuleBase" id="RU003847"/>
    </source>
</evidence>
<accession>A0ABV7Q3Z2</accession>
<evidence type="ECO:0000313" key="8">
    <source>
        <dbReference type="EMBL" id="MFC3495522.1"/>
    </source>
</evidence>
<comment type="catalytic activity">
    <reaction evidence="2">
        <text>GTP + ATP = guanosine 3'-diphosphate 5'-triphosphate + AMP</text>
        <dbReference type="Rhea" id="RHEA:22088"/>
        <dbReference type="ChEBI" id="CHEBI:30616"/>
        <dbReference type="ChEBI" id="CHEBI:37565"/>
        <dbReference type="ChEBI" id="CHEBI:142410"/>
        <dbReference type="ChEBI" id="CHEBI:456215"/>
        <dbReference type="EC" id="2.7.6.5"/>
    </reaction>
</comment>
<reference evidence="9" key="1">
    <citation type="journal article" date="2019" name="Int. J. Syst. Evol. Microbiol.">
        <title>The Global Catalogue of Microorganisms (GCM) 10K type strain sequencing project: providing services to taxonomists for standard genome sequencing and annotation.</title>
        <authorList>
            <consortium name="The Broad Institute Genomics Platform"/>
            <consortium name="The Broad Institute Genome Sequencing Center for Infectious Disease"/>
            <person name="Wu L."/>
            <person name="Ma J."/>
        </authorList>
    </citation>
    <scope>NUCLEOTIDE SEQUENCE [LARGE SCALE GENOMIC DNA]</scope>
    <source>
        <strain evidence="9">CGMCC 4.7396</strain>
    </source>
</reference>
<dbReference type="Proteomes" id="UP001595712">
    <property type="component" value="Unassembled WGS sequence"/>
</dbReference>
<comment type="caution">
    <text evidence="8">The sequence shown here is derived from an EMBL/GenBank/DDBJ whole genome shotgun (WGS) entry which is preliminary data.</text>
</comment>
<dbReference type="Gene3D" id="3.30.70.260">
    <property type="match status" value="1"/>
</dbReference>
<dbReference type="PROSITE" id="PS51880">
    <property type="entry name" value="TGS"/>
    <property type="match status" value="1"/>
</dbReference>
<dbReference type="InterPro" id="IPR033655">
    <property type="entry name" value="TGS_RelA/SpoT"/>
</dbReference>
<dbReference type="Gene3D" id="3.10.20.30">
    <property type="match status" value="1"/>
</dbReference>
<dbReference type="InterPro" id="IPR012676">
    <property type="entry name" value="TGS-like"/>
</dbReference>
<dbReference type="SMART" id="SM00954">
    <property type="entry name" value="RelA_SpoT"/>
    <property type="match status" value="1"/>
</dbReference>
<dbReference type="InterPro" id="IPR043519">
    <property type="entry name" value="NT_sf"/>
</dbReference>
<dbReference type="PROSITE" id="PS51831">
    <property type="entry name" value="HD"/>
    <property type="match status" value="1"/>
</dbReference>
<dbReference type="PROSITE" id="PS51671">
    <property type="entry name" value="ACT"/>
    <property type="match status" value="1"/>
</dbReference>
<feature type="domain" description="HD" evidence="6">
    <location>
        <begin position="112"/>
        <end position="209"/>
    </location>
</feature>
<feature type="domain" description="TGS" evidence="7">
    <location>
        <begin position="454"/>
        <end position="515"/>
    </location>
</feature>
<evidence type="ECO:0000259" key="6">
    <source>
        <dbReference type="PROSITE" id="PS51831"/>
    </source>
</evidence>
<evidence type="ECO:0000313" key="9">
    <source>
        <dbReference type="Proteomes" id="UP001595712"/>
    </source>
</evidence>
<dbReference type="SUPFAM" id="SSF109604">
    <property type="entry name" value="HD-domain/PDEase-like"/>
    <property type="match status" value="1"/>
</dbReference>
<dbReference type="SUPFAM" id="SSF55021">
    <property type="entry name" value="ACT-like"/>
    <property type="match status" value="1"/>
</dbReference>
<comment type="function">
    <text evidence="3">In eubacteria ppGpp (guanosine 3'-diphosphate 5'-diphosphate) is a mediator of the stringent response that coordinates a variety of cellular activities in response to changes in nutritional abundance.</text>
</comment>
<dbReference type="EMBL" id="JBHRWO010000021">
    <property type="protein sequence ID" value="MFC3495522.1"/>
    <property type="molecule type" value="Genomic_DNA"/>
</dbReference>
<dbReference type="InterPro" id="IPR045865">
    <property type="entry name" value="ACT-like_dom_sf"/>
</dbReference>
<comment type="pathway">
    <text evidence="1">Purine metabolism; ppGpp biosynthesis; ppGpp from GTP: step 1/2.</text>
</comment>
<dbReference type="CDD" id="cd01668">
    <property type="entry name" value="TGS_RSH"/>
    <property type="match status" value="1"/>
</dbReference>
<feature type="region of interest" description="Disordered" evidence="4">
    <location>
        <begin position="27"/>
        <end position="49"/>
    </location>
</feature>
<dbReference type="InterPro" id="IPR002912">
    <property type="entry name" value="ACT_dom"/>
</dbReference>
<dbReference type="GO" id="GO:0008728">
    <property type="term" value="F:GTP diphosphokinase activity"/>
    <property type="evidence" value="ECO:0007669"/>
    <property type="project" value="UniProtKB-EC"/>
</dbReference>
<dbReference type="InterPro" id="IPR045600">
    <property type="entry name" value="RelA/SpoT_AH_RIS"/>
</dbReference>
<name>A0ABV7Q3Z2_9ACTN</name>